<keyword evidence="1 2" id="KW-0732">Signal</keyword>
<proteinExistence type="predicted"/>
<dbReference type="InterPro" id="IPR026444">
    <property type="entry name" value="Secre_tail"/>
</dbReference>
<evidence type="ECO:0000256" key="1">
    <source>
        <dbReference type="ARBA" id="ARBA00022729"/>
    </source>
</evidence>
<organism evidence="4 5">
    <name type="scientific">Corallibacter vietnamensis</name>
    <dbReference type="NCBI Taxonomy" id="904130"/>
    <lineage>
        <taxon>Bacteria</taxon>
        <taxon>Pseudomonadati</taxon>
        <taxon>Bacteroidota</taxon>
        <taxon>Flavobacteriia</taxon>
        <taxon>Flavobacteriales</taxon>
        <taxon>Flavobacteriaceae</taxon>
        <taxon>Corallibacter</taxon>
    </lineage>
</organism>
<dbReference type="Pfam" id="PF18962">
    <property type="entry name" value="Por_Secre_tail"/>
    <property type="match status" value="1"/>
</dbReference>
<feature type="chain" id="PRO_5045355007" description="Secretion system C-terminal sorting domain-containing protein" evidence="2">
    <location>
        <begin position="20"/>
        <end position="270"/>
    </location>
</feature>
<reference evidence="5" key="1">
    <citation type="journal article" date="2019" name="Int. J. Syst. Evol. Microbiol.">
        <title>The Global Catalogue of Microorganisms (GCM) 10K type strain sequencing project: providing services to taxonomists for standard genome sequencing and annotation.</title>
        <authorList>
            <consortium name="The Broad Institute Genomics Platform"/>
            <consortium name="The Broad Institute Genome Sequencing Center for Infectious Disease"/>
            <person name="Wu L."/>
            <person name="Ma J."/>
        </authorList>
    </citation>
    <scope>NUCLEOTIDE SEQUENCE [LARGE SCALE GENOMIC DNA]</scope>
    <source>
        <strain evidence="5">JCM 17525</strain>
    </source>
</reference>
<dbReference type="RefSeq" id="WP_344729026.1">
    <property type="nucleotide sequence ID" value="NZ_BAABBI010000001.1"/>
</dbReference>
<dbReference type="Proteomes" id="UP001501456">
    <property type="component" value="Unassembled WGS sequence"/>
</dbReference>
<dbReference type="NCBIfam" id="TIGR04183">
    <property type="entry name" value="Por_Secre_tail"/>
    <property type="match status" value="1"/>
</dbReference>
<feature type="signal peptide" evidence="2">
    <location>
        <begin position="1"/>
        <end position="19"/>
    </location>
</feature>
<protein>
    <recommendedName>
        <fullName evidence="3">Secretion system C-terminal sorting domain-containing protein</fullName>
    </recommendedName>
</protein>
<sequence length="270" mass="29228">MRTLFTLITIVLATTSLKAQITYEFSLSFVGINSATGNYQMALLATPSASVTNHSTDDMGAGFYVPTGLTIGNFVTGNSNLPASEWFITPMGSGTGGDAYFLGRDEAGAFSVLLNGSGPFQLVLFDVIANPNPSSGEIKFVENGDPVFDTIFIENYINIAAQNLYAQNNPAASAVQFNTLHSNSAIVFEDLSVFPNPAQQELFLKSSTLSHIRSVIFHSIDGKKVYENNHLSIVNNSSKIDVSSFLNALYFMTVTSKNGDQETYKVLIQR</sequence>
<name>A0ABP7H441_9FLAO</name>
<accession>A0ABP7H441</accession>
<evidence type="ECO:0000259" key="3">
    <source>
        <dbReference type="Pfam" id="PF18962"/>
    </source>
</evidence>
<evidence type="ECO:0000256" key="2">
    <source>
        <dbReference type="SAM" id="SignalP"/>
    </source>
</evidence>
<evidence type="ECO:0000313" key="4">
    <source>
        <dbReference type="EMBL" id="GAA3784048.1"/>
    </source>
</evidence>
<comment type="caution">
    <text evidence="4">The sequence shown here is derived from an EMBL/GenBank/DDBJ whole genome shotgun (WGS) entry which is preliminary data.</text>
</comment>
<gene>
    <name evidence="4" type="ORF">GCM10022271_15480</name>
</gene>
<keyword evidence="5" id="KW-1185">Reference proteome</keyword>
<feature type="domain" description="Secretion system C-terminal sorting" evidence="3">
    <location>
        <begin position="193"/>
        <end position="268"/>
    </location>
</feature>
<dbReference type="EMBL" id="BAABBI010000001">
    <property type="protein sequence ID" value="GAA3784048.1"/>
    <property type="molecule type" value="Genomic_DNA"/>
</dbReference>
<evidence type="ECO:0000313" key="5">
    <source>
        <dbReference type="Proteomes" id="UP001501456"/>
    </source>
</evidence>